<proteinExistence type="predicted"/>
<sequence length="250" mass="27843">MPVPVDLVLPCYNPPADWAANLIGSMTALQGYLPEVEFTVHVVNDGSAHPPTPSDLDLLAAQLPRFHYSSYAQNHGKGYALRHGIAAARNPICLFTDIDFPYEAQGVADVVRALLTDQCDVAVGARTESYYEQVPAVRTVISRSLRFCTRHLLRLPVTDTQCGVKGFNQAGKALFLQTQVDRYLFDLEFLYWAARVPGLRVRPVPVQLRPSIVFSRMPLGLLLREGYNLLRIVRRPPPVLPVSPVSQPRE</sequence>
<keyword evidence="3" id="KW-1185">Reference proteome</keyword>
<gene>
    <name evidence="2" type="ORF">HW556_11850</name>
</gene>
<organism evidence="2 3">
    <name type="scientific">Hymenobacter terrestris</name>
    <dbReference type="NCBI Taxonomy" id="2748310"/>
    <lineage>
        <taxon>Bacteria</taxon>
        <taxon>Pseudomonadati</taxon>
        <taxon>Bacteroidota</taxon>
        <taxon>Cytophagia</taxon>
        <taxon>Cytophagales</taxon>
        <taxon>Hymenobacteraceae</taxon>
        <taxon>Hymenobacter</taxon>
    </lineage>
</organism>
<evidence type="ECO:0000259" key="1">
    <source>
        <dbReference type="Pfam" id="PF00535"/>
    </source>
</evidence>
<dbReference type="Pfam" id="PF00535">
    <property type="entry name" value="Glycos_transf_2"/>
    <property type="match status" value="1"/>
</dbReference>
<protein>
    <submittedName>
        <fullName evidence="2">Glycosyltransferase</fullName>
    </submittedName>
</protein>
<feature type="domain" description="Glycosyltransferase 2-like" evidence="1">
    <location>
        <begin position="7"/>
        <end position="164"/>
    </location>
</feature>
<dbReference type="InterPro" id="IPR001173">
    <property type="entry name" value="Glyco_trans_2-like"/>
</dbReference>
<dbReference type="SUPFAM" id="SSF53448">
    <property type="entry name" value="Nucleotide-diphospho-sugar transferases"/>
    <property type="match status" value="1"/>
</dbReference>
<name>A0ABX2Q7C3_9BACT</name>
<reference evidence="2 3" key="1">
    <citation type="submission" date="2020-05" db="EMBL/GenBank/DDBJ databases">
        <title>Hymenobacter terrestris sp. nov. and Hymenobacter lapidiphilus sp. nov., isolated from regoliths in Antarctica.</title>
        <authorList>
            <person name="Sedlacek I."/>
            <person name="Pantucek R."/>
            <person name="Zeman M."/>
            <person name="Holochova P."/>
            <person name="Kralova S."/>
            <person name="Stankova E."/>
            <person name="Sedo O."/>
            <person name="Micenkova L."/>
            <person name="Svec P."/>
            <person name="Gupta V."/>
            <person name="Sood U."/>
            <person name="Korpole U.S."/>
            <person name="Lal R."/>
        </authorList>
    </citation>
    <scope>NUCLEOTIDE SEQUENCE [LARGE SCALE GENOMIC DNA]</scope>
    <source>
        <strain evidence="2 3">P5252</strain>
    </source>
</reference>
<dbReference type="RefSeq" id="WP_176900257.1">
    <property type="nucleotide sequence ID" value="NZ_JABKAV010000034.1"/>
</dbReference>
<dbReference type="PANTHER" id="PTHR10859:SF91">
    <property type="entry name" value="DOLICHYL-PHOSPHATE BETA-GLUCOSYLTRANSFERASE"/>
    <property type="match status" value="1"/>
</dbReference>
<dbReference type="Proteomes" id="UP000626554">
    <property type="component" value="Unassembled WGS sequence"/>
</dbReference>
<dbReference type="InterPro" id="IPR029044">
    <property type="entry name" value="Nucleotide-diphossugar_trans"/>
</dbReference>
<comment type="caution">
    <text evidence="2">The sequence shown here is derived from an EMBL/GenBank/DDBJ whole genome shotgun (WGS) entry which is preliminary data.</text>
</comment>
<dbReference type="PANTHER" id="PTHR10859">
    <property type="entry name" value="GLYCOSYL TRANSFERASE"/>
    <property type="match status" value="1"/>
</dbReference>
<accession>A0ABX2Q7C3</accession>
<evidence type="ECO:0000313" key="2">
    <source>
        <dbReference type="EMBL" id="NVO85574.1"/>
    </source>
</evidence>
<dbReference type="Gene3D" id="3.90.550.10">
    <property type="entry name" value="Spore Coat Polysaccharide Biosynthesis Protein SpsA, Chain A"/>
    <property type="match status" value="1"/>
</dbReference>
<evidence type="ECO:0000313" key="3">
    <source>
        <dbReference type="Proteomes" id="UP000626554"/>
    </source>
</evidence>
<dbReference type="EMBL" id="JABKAV010000034">
    <property type="protein sequence ID" value="NVO85574.1"/>
    <property type="molecule type" value="Genomic_DNA"/>
</dbReference>